<dbReference type="InterPro" id="IPR011006">
    <property type="entry name" value="CheY-like_superfamily"/>
</dbReference>
<dbReference type="AlphaFoldDB" id="A0A5R9IP85"/>
<evidence type="ECO:0000256" key="5">
    <source>
        <dbReference type="ARBA" id="ARBA00024735"/>
    </source>
</evidence>
<evidence type="ECO:0000256" key="7">
    <source>
        <dbReference type="PROSITE-ProRule" id="PRU01091"/>
    </source>
</evidence>
<dbReference type="GO" id="GO:0032993">
    <property type="term" value="C:protein-DNA complex"/>
    <property type="evidence" value="ECO:0007669"/>
    <property type="project" value="TreeGrafter"/>
</dbReference>
<dbReference type="RefSeq" id="WP_138320585.1">
    <property type="nucleotide sequence ID" value="NZ_VCBC01000014.1"/>
</dbReference>
<dbReference type="GO" id="GO:0000976">
    <property type="term" value="F:transcription cis-regulatory region binding"/>
    <property type="evidence" value="ECO:0007669"/>
    <property type="project" value="TreeGrafter"/>
</dbReference>
<keyword evidence="11" id="KW-1185">Reference proteome</keyword>
<evidence type="ECO:0000259" key="9">
    <source>
        <dbReference type="PROSITE" id="PS51755"/>
    </source>
</evidence>
<dbReference type="InterPro" id="IPR039420">
    <property type="entry name" value="WalR-like"/>
</dbReference>
<sequence>MTTILVVEDDHDIAHLIEVQLKELNFDVELAFDGESGLEKAQSQSFDLIILDVMLGRVSGLDICRKVRDTDPEQAILMLTSRSSETDRVVGLELGADDYMTKPFSVRELQARVRSLLRRVNLIKAVHQAQTLALQFSEQATNCSQPEHKRIVIGQLEINQTSHQIRIHGQTLHLTSTEYDLLCFLAMHPGQVFSRSDLLSSVWGYHHSGYEHTVNSHINRLRNKLESDVSDPKIVQTVWGVGYKFNEHGVH</sequence>
<gene>
    <name evidence="10" type="ORF">FE810_13445</name>
</gene>
<dbReference type="PROSITE" id="PS50110">
    <property type="entry name" value="RESPONSE_REGULATORY"/>
    <property type="match status" value="1"/>
</dbReference>
<dbReference type="CDD" id="cd00383">
    <property type="entry name" value="trans_reg_C"/>
    <property type="match status" value="1"/>
</dbReference>
<dbReference type="PANTHER" id="PTHR48111:SF40">
    <property type="entry name" value="PHOSPHATE REGULON TRANSCRIPTIONAL REGULATORY PROTEIN PHOB"/>
    <property type="match status" value="1"/>
</dbReference>
<dbReference type="FunFam" id="1.10.10.10:FF:000018">
    <property type="entry name" value="DNA-binding response regulator ResD"/>
    <property type="match status" value="1"/>
</dbReference>
<feature type="domain" description="OmpR/PhoB-type" evidence="9">
    <location>
        <begin position="148"/>
        <end position="247"/>
    </location>
</feature>
<dbReference type="Gene3D" id="3.40.50.2300">
    <property type="match status" value="1"/>
</dbReference>
<dbReference type="Gene3D" id="6.10.250.690">
    <property type="match status" value="1"/>
</dbReference>
<feature type="modified residue" description="4-aspartylphosphate" evidence="6">
    <location>
        <position position="52"/>
    </location>
</feature>
<evidence type="ECO:0000256" key="6">
    <source>
        <dbReference type="PROSITE-ProRule" id="PRU00169"/>
    </source>
</evidence>
<evidence type="ECO:0000256" key="4">
    <source>
        <dbReference type="ARBA" id="ARBA00023125"/>
    </source>
</evidence>
<evidence type="ECO:0000256" key="3">
    <source>
        <dbReference type="ARBA" id="ARBA00023012"/>
    </source>
</evidence>
<dbReference type="Pfam" id="PF00072">
    <property type="entry name" value="Response_reg"/>
    <property type="match status" value="1"/>
</dbReference>
<keyword evidence="4 7" id="KW-0238">DNA-binding</keyword>
<dbReference type="GO" id="GO:0006355">
    <property type="term" value="P:regulation of DNA-templated transcription"/>
    <property type="evidence" value="ECO:0007669"/>
    <property type="project" value="InterPro"/>
</dbReference>
<dbReference type="SUPFAM" id="SSF52172">
    <property type="entry name" value="CheY-like"/>
    <property type="match status" value="1"/>
</dbReference>
<accession>A0A5R9IP85</accession>
<dbReference type="InterPro" id="IPR036388">
    <property type="entry name" value="WH-like_DNA-bd_sf"/>
</dbReference>
<dbReference type="PANTHER" id="PTHR48111">
    <property type="entry name" value="REGULATOR OF RPOS"/>
    <property type="match status" value="1"/>
</dbReference>
<dbReference type="InterPro" id="IPR001789">
    <property type="entry name" value="Sig_transdc_resp-reg_receiver"/>
</dbReference>
<comment type="function">
    <text evidence="5">This protein is a positive regulator for the phosphate regulon. Transcription of this operon is positively regulated by PhoB and PhoR when phosphate is limited.</text>
</comment>
<dbReference type="SUPFAM" id="SSF46894">
    <property type="entry name" value="C-terminal effector domain of the bipartite response regulators"/>
    <property type="match status" value="1"/>
</dbReference>
<evidence type="ECO:0000313" key="11">
    <source>
        <dbReference type="Proteomes" id="UP000307790"/>
    </source>
</evidence>
<dbReference type="InterPro" id="IPR001867">
    <property type="entry name" value="OmpR/PhoB-type_DNA-bd"/>
</dbReference>
<dbReference type="SMART" id="SM00448">
    <property type="entry name" value="REC"/>
    <property type="match status" value="1"/>
</dbReference>
<keyword evidence="2 6" id="KW-0597">Phosphoprotein</keyword>
<evidence type="ECO:0000256" key="2">
    <source>
        <dbReference type="ARBA" id="ARBA00022553"/>
    </source>
</evidence>
<dbReference type="EMBL" id="VCBC01000014">
    <property type="protein sequence ID" value="TLU61819.1"/>
    <property type="molecule type" value="Genomic_DNA"/>
</dbReference>
<dbReference type="Pfam" id="PF00486">
    <property type="entry name" value="Trans_reg_C"/>
    <property type="match status" value="1"/>
</dbReference>
<dbReference type="Proteomes" id="UP000307790">
    <property type="component" value="Unassembled WGS sequence"/>
</dbReference>
<dbReference type="InterPro" id="IPR016032">
    <property type="entry name" value="Sig_transdc_resp-reg_C-effctor"/>
</dbReference>
<organism evidence="10 11">
    <name type="scientific">Thalassotalea litorea</name>
    <dbReference type="NCBI Taxonomy" id="2020715"/>
    <lineage>
        <taxon>Bacteria</taxon>
        <taxon>Pseudomonadati</taxon>
        <taxon>Pseudomonadota</taxon>
        <taxon>Gammaproteobacteria</taxon>
        <taxon>Alteromonadales</taxon>
        <taxon>Colwelliaceae</taxon>
        <taxon>Thalassotalea</taxon>
    </lineage>
</organism>
<protein>
    <recommendedName>
        <fullName evidence="1">Phosphate regulon transcriptional regulatory protein PhoB</fullName>
    </recommendedName>
</protein>
<keyword evidence="3" id="KW-0902">Two-component regulatory system</keyword>
<name>A0A5R9IP85_9GAMM</name>
<feature type="domain" description="Response regulatory" evidence="8">
    <location>
        <begin position="3"/>
        <end position="117"/>
    </location>
</feature>
<proteinExistence type="predicted"/>
<evidence type="ECO:0000256" key="1">
    <source>
        <dbReference type="ARBA" id="ARBA00013332"/>
    </source>
</evidence>
<evidence type="ECO:0000259" key="8">
    <source>
        <dbReference type="PROSITE" id="PS50110"/>
    </source>
</evidence>
<reference evidence="10 11" key="1">
    <citation type="submission" date="2019-05" db="EMBL/GenBank/DDBJ databases">
        <title>Genome sequences of Thalassotalea litorea 1K03283.</title>
        <authorList>
            <person name="Zhang D."/>
        </authorList>
    </citation>
    <scope>NUCLEOTIDE SEQUENCE [LARGE SCALE GENOMIC DNA]</scope>
    <source>
        <strain evidence="10 11">MCCC 1K03283</strain>
    </source>
</reference>
<dbReference type="Gene3D" id="1.10.10.10">
    <property type="entry name" value="Winged helix-like DNA-binding domain superfamily/Winged helix DNA-binding domain"/>
    <property type="match status" value="1"/>
</dbReference>
<dbReference type="OrthoDB" id="9802426at2"/>
<dbReference type="SMART" id="SM00862">
    <property type="entry name" value="Trans_reg_C"/>
    <property type="match status" value="1"/>
</dbReference>
<evidence type="ECO:0000313" key="10">
    <source>
        <dbReference type="EMBL" id="TLU61819.1"/>
    </source>
</evidence>
<dbReference type="PROSITE" id="PS51755">
    <property type="entry name" value="OMPR_PHOB"/>
    <property type="match status" value="1"/>
</dbReference>
<dbReference type="GO" id="GO:0000156">
    <property type="term" value="F:phosphorelay response regulator activity"/>
    <property type="evidence" value="ECO:0007669"/>
    <property type="project" value="TreeGrafter"/>
</dbReference>
<dbReference type="GO" id="GO:0005829">
    <property type="term" value="C:cytosol"/>
    <property type="evidence" value="ECO:0007669"/>
    <property type="project" value="TreeGrafter"/>
</dbReference>
<feature type="DNA-binding region" description="OmpR/PhoB-type" evidence="7">
    <location>
        <begin position="148"/>
        <end position="247"/>
    </location>
</feature>
<comment type="caution">
    <text evidence="10">The sequence shown here is derived from an EMBL/GenBank/DDBJ whole genome shotgun (WGS) entry which is preliminary data.</text>
</comment>